<dbReference type="InterPro" id="IPR056863">
    <property type="entry name" value="LMN_ATRN_NET-like_EGF"/>
</dbReference>
<dbReference type="InterPro" id="IPR016201">
    <property type="entry name" value="PSI"/>
</dbReference>
<keyword evidence="11" id="KW-0424">Laminin EGF-like domain</keyword>
<dbReference type="SMART" id="SM00423">
    <property type="entry name" value="PSI"/>
    <property type="match status" value="3"/>
</dbReference>
<feature type="compositionally biased region" description="Basic and acidic residues" evidence="13">
    <location>
        <begin position="1209"/>
        <end position="1246"/>
    </location>
</feature>
<dbReference type="CDD" id="cd00041">
    <property type="entry name" value="CUB"/>
    <property type="match status" value="1"/>
</dbReference>
<feature type="transmembrane region" description="Helical" evidence="14">
    <location>
        <begin position="1086"/>
        <end position="1108"/>
    </location>
</feature>
<dbReference type="PROSITE" id="PS01248">
    <property type="entry name" value="EGF_LAM_1"/>
    <property type="match status" value="1"/>
</dbReference>
<dbReference type="PROSITE" id="PS01180">
    <property type="entry name" value="CUB"/>
    <property type="match status" value="1"/>
</dbReference>
<dbReference type="Gene3D" id="2.10.25.10">
    <property type="entry name" value="Laminin"/>
    <property type="match status" value="4"/>
</dbReference>
<evidence type="ECO:0000259" key="15">
    <source>
        <dbReference type="PROSITE" id="PS01180"/>
    </source>
</evidence>
<evidence type="ECO:0000256" key="2">
    <source>
        <dbReference type="ARBA" id="ARBA00022441"/>
    </source>
</evidence>
<dbReference type="InterPro" id="IPR002165">
    <property type="entry name" value="Plexin_repeat"/>
</dbReference>
<proteinExistence type="predicted"/>
<feature type="domain" description="EGF-like" evidence="16">
    <location>
        <begin position="215"/>
        <end position="249"/>
    </location>
</feature>
<dbReference type="CDD" id="cd00055">
    <property type="entry name" value="EGF_Lam"/>
    <property type="match status" value="2"/>
</dbReference>
<dbReference type="PROSITE" id="PS00022">
    <property type="entry name" value="EGF_1"/>
    <property type="match status" value="2"/>
</dbReference>
<evidence type="ECO:0000256" key="8">
    <source>
        <dbReference type="ARBA" id="ARBA00023136"/>
    </source>
</evidence>
<dbReference type="SMART" id="SM00181">
    <property type="entry name" value="EGF"/>
    <property type="match status" value="4"/>
</dbReference>
<evidence type="ECO:0000256" key="13">
    <source>
        <dbReference type="SAM" id="MobiDB-lite"/>
    </source>
</evidence>
<dbReference type="Gene3D" id="2.60.120.290">
    <property type="entry name" value="Spermadhesin, CUB domain"/>
    <property type="match status" value="1"/>
</dbReference>
<protein>
    <submittedName>
        <fullName evidence="17">Attractin</fullName>
    </submittedName>
</protein>
<keyword evidence="3 12" id="KW-0245">EGF-like domain</keyword>
<dbReference type="OrthoDB" id="9998912at2759"/>
<dbReference type="Pfam" id="PF01437">
    <property type="entry name" value="PSI"/>
    <property type="match status" value="2"/>
</dbReference>
<dbReference type="InterPro" id="IPR051568">
    <property type="entry name" value="LZTR1/Attractin"/>
</dbReference>
<dbReference type="Pfam" id="PF23106">
    <property type="entry name" value="EGF_Teneurin"/>
    <property type="match status" value="1"/>
</dbReference>
<keyword evidence="4 14" id="KW-0812">Transmembrane</keyword>
<dbReference type="SUPFAM" id="SSF49854">
    <property type="entry name" value="Spermadhesin, CUB domain"/>
    <property type="match status" value="1"/>
</dbReference>
<dbReference type="InterPro" id="IPR056737">
    <property type="entry name" value="Beta-prop_ATRN-MKLN-like"/>
</dbReference>
<dbReference type="Pfam" id="PF00431">
    <property type="entry name" value="CUB"/>
    <property type="match status" value="1"/>
</dbReference>
<dbReference type="InterPro" id="IPR015915">
    <property type="entry name" value="Kelch-typ_b-propeller"/>
</dbReference>
<dbReference type="PANTHER" id="PTHR46376:SF2">
    <property type="entry name" value="DISTRACTED, ISOFORM B"/>
    <property type="match status" value="1"/>
</dbReference>
<dbReference type="Pfam" id="PF24973">
    <property type="entry name" value="EGF_LMN_ATRN"/>
    <property type="match status" value="1"/>
</dbReference>
<dbReference type="Pfam" id="PF24972">
    <property type="entry name" value="GBD_ATRN"/>
    <property type="match status" value="1"/>
</dbReference>
<evidence type="ECO:0000256" key="9">
    <source>
        <dbReference type="ARBA" id="ARBA00023157"/>
    </source>
</evidence>
<dbReference type="SUPFAM" id="SSF57196">
    <property type="entry name" value="EGF/Laminin"/>
    <property type="match status" value="1"/>
</dbReference>
<keyword evidence="18" id="KW-1185">Reference proteome</keyword>
<evidence type="ECO:0000256" key="11">
    <source>
        <dbReference type="ARBA" id="ARBA00023292"/>
    </source>
</evidence>
<evidence type="ECO:0000256" key="1">
    <source>
        <dbReference type="ARBA" id="ARBA00004167"/>
    </source>
</evidence>
<dbReference type="Pfam" id="PF24981">
    <property type="entry name" value="Beta-prop_ATRN-LZTR1"/>
    <property type="match status" value="1"/>
</dbReference>
<keyword evidence="6" id="KW-0677">Repeat</keyword>
<comment type="subcellular location">
    <subcellularLocation>
        <location evidence="1">Membrane</location>
        <topology evidence="1">Single-pass membrane protein</topology>
    </subcellularLocation>
</comment>
<evidence type="ECO:0000256" key="6">
    <source>
        <dbReference type="ARBA" id="ARBA00022737"/>
    </source>
</evidence>
<dbReference type="Proteomes" id="UP001152320">
    <property type="component" value="Chromosome 17"/>
</dbReference>
<evidence type="ECO:0000256" key="12">
    <source>
        <dbReference type="PROSITE-ProRule" id="PRU00076"/>
    </source>
</evidence>
<accession>A0A9Q1BHS0</accession>
<evidence type="ECO:0000256" key="3">
    <source>
        <dbReference type="ARBA" id="ARBA00022536"/>
    </source>
</evidence>
<dbReference type="InterPro" id="IPR002049">
    <property type="entry name" value="LE_dom"/>
</dbReference>
<dbReference type="InterPro" id="IPR056732">
    <property type="entry name" value="GBD_ATRN"/>
</dbReference>
<keyword evidence="5" id="KW-0732">Signal</keyword>
<organism evidence="17 18">
    <name type="scientific">Holothuria leucospilota</name>
    <name type="common">Black long sea cucumber</name>
    <name type="synonym">Mertensiothuria leucospilota</name>
    <dbReference type="NCBI Taxonomy" id="206669"/>
    <lineage>
        <taxon>Eukaryota</taxon>
        <taxon>Metazoa</taxon>
        <taxon>Echinodermata</taxon>
        <taxon>Eleutherozoa</taxon>
        <taxon>Echinozoa</taxon>
        <taxon>Holothuroidea</taxon>
        <taxon>Aspidochirotacea</taxon>
        <taxon>Aspidochirotida</taxon>
        <taxon>Holothuriidae</taxon>
        <taxon>Holothuria</taxon>
    </lineage>
</organism>
<dbReference type="Gene3D" id="2.120.10.80">
    <property type="entry name" value="Kelch-type beta propeller"/>
    <property type="match status" value="2"/>
</dbReference>
<feature type="disulfide bond" evidence="12">
    <location>
        <begin position="239"/>
        <end position="248"/>
    </location>
</feature>
<dbReference type="GO" id="GO:0016020">
    <property type="term" value="C:membrane"/>
    <property type="evidence" value="ECO:0007669"/>
    <property type="project" value="UniProtKB-SubCell"/>
</dbReference>
<dbReference type="PANTHER" id="PTHR46376">
    <property type="entry name" value="LEUCINE-ZIPPER-LIKE TRANSCRIPTIONAL REGULATOR 1"/>
    <property type="match status" value="1"/>
</dbReference>
<dbReference type="AlphaFoldDB" id="A0A9Q1BHS0"/>
<dbReference type="EMBL" id="JAIZAY010000017">
    <property type="protein sequence ID" value="KAJ8025804.1"/>
    <property type="molecule type" value="Genomic_DNA"/>
</dbReference>
<evidence type="ECO:0000313" key="18">
    <source>
        <dbReference type="Proteomes" id="UP001152320"/>
    </source>
</evidence>
<dbReference type="SUPFAM" id="SSF117281">
    <property type="entry name" value="Kelch motif"/>
    <property type="match status" value="1"/>
</dbReference>
<keyword evidence="8 14" id="KW-0472">Membrane</keyword>
<dbReference type="GO" id="GO:0005794">
    <property type="term" value="C:Golgi apparatus"/>
    <property type="evidence" value="ECO:0007669"/>
    <property type="project" value="TreeGrafter"/>
</dbReference>
<dbReference type="SMART" id="SM00180">
    <property type="entry name" value="EGF_Lam"/>
    <property type="match status" value="2"/>
</dbReference>
<evidence type="ECO:0000313" key="17">
    <source>
        <dbReference type="EMBL" id="KAJ8025804.1"/>
    </source>
</evidence>
<evidence type="ECO:0000256" key="4">
    <source>
        <dbReference type="ARBA" id="ARBA00022692"/>
    </source>
</evidence>
<comment type="caution">
    <text evidence="17">The sequence shown here is derived from an EMBL/GenBank/DDBJ whole genome shotgun (WGS) entry which is preliminary data.</text>
</comment>
<dbReference type="InterPro" id="IPR000859">
    <property type="entry name" value="CUB_dom"/>
</dbReference>
<dbReference type="PROSITE" id="PS01186">
    <property type="entry name" value="EGF_2"/>
    <property type="match status" value="1"/>
</dbReference>
<dbReference type="SMART" id="SM00042">
    <property type="entry name" value="CUB"/>
    <property type="match status" value="1"/>
</dbReference>
<dbReference type="InterPro" id="IPR000742">
    <property type="entry name" value="EGF"/>
</dbReference>
<evidence type="ECO:0000256" key="7">
    <source>
        <dbReference type="ARBA" id="ARBA00022989"/>
    </source>
</evidence>
<evidence type="ECO:0000256" key="5">
    <source>
        <dbReference type="ARBA" id="ARBA00022729"/>
    </source>
</evidence>
<dbReference type="PROSITE" id="PS50026">
    <property type="entry name" value="EGF_3"/>
    <property type="match status" value="1"/>
</dbReference>
<feature type="domain" description="CUB" evidence="15">
    <location>
        <begin position="75"/>
        <end position="190"/>
    </location>
</feature>
<keyword evidence="10" id="KW-0325">Glycoprotein</keyword>
<gene>
    <name evidence="17" type="ORF">HOLleu_33461</name>
</gene>
<name>A0A9Q1BHS0_HOLLE</name>
<keyword evidence="9 12" id="KW-1015">Disulfide bond</keyword>
<evidence type="ECO:0000256" key="14">
    <source>
        <dbReference type="SAM" id="Phobius"/>
    </source>
</evidence>
<feature type="region of interest" description="Disordered" evidence="13">
    <location>
        <begin position="1206"/>
        <end position="1268"/>
    </location>
</feature>
<keyword evidence="2" id="KW-0880">Kelch repeat</keyword>
<sequence>MFWNNHNLIFLSAKSKFRMNAWKSCLSYICLLYFLVFHIDTSLAACNITCVNGYCDTGDECVCFTGWEGDNCDHCDGRVRLLESSGYIYESPENYKPNKKCSWLIDSQRFGTPIHLKLEEFGTECSWDHLYIYDGDSIYSPLVAALSGPVQYQEEDIRLQFTLTSGFAYLYFYSDAAYILDGFNISYSYLLVLTYLVPDYACIHLTFLTLSPRGSIGDCRSRNCSGNGICQTANFTCECFPGWSGDDCTIPDCPNNCTMGNCINGQCVCDNGYYGRDCNTETSEGLWEIQDQSTVFSRASAASVVIGDEVWLIGGYGFVKEDSMPVFKYNFTSGVSKSVPVTSSSGRLPLPRYAHSAVLYKERIIVYGGSIVDGAETSEIWLLNTITLSWLEVRFNHGEVEALQGHTAHVFNGSMLVFFGYSPTYDYVGWVQEYNILDHSWSILETKGFPALGAFGHSSVYSQEMQKVFVYGGYPFSRLGSLPGDPFYEFDLIEQKWSILPSAMQPRFLHSAVLIGHKMYVFGGNSHTDSNEYRGAQCYSNSFMIYDIDCNSWYEEDLSSGLDKDISRFGHQAVLYNDDMWLFGGYNGVMLNDVITYTTVNCSSLSNGSCELAGPGPTCMWDMDSEECIRFSEEEISYHNISFLECDPTESYGIKGIILVIFRSQTIQHVQTRAVVFHVVSCKGVDGVRVDVVRIAPMRTLCFFQDEFYTCNDLNCQFYKDCDECNRYPQCRFTDGRCSLMNPSVPPPSTFCGHPCSTSTSCSECVKNSNYCMWCESQNRCIDSQTYLTSFIYGTCLAWVTGRNGCNKIRCSDYEDCDMCLKDPACGWCGDVTGLGTCMEGSDAGPINVTSDDAVVDLTLCPSSLWYFTDCPLCLCNGHSICLDGETCSNCGDFTTGEQCESCIPGYHGTPLDGANCSACECNGHSEYCDPSSDESICYCDTRGIVGAQCDRCALQYYGDPTVNTCYSQLMINYIYTIGINSESEINITKTNLFAQPEHHNRDIIFTLTVYEAVNFSVSYITREFCKVEKEEIIIDNIYVESVFTHRFSRSTYDFSKSANTTFLFYISNFTTPFTYRIKIVQQPNFIAILASFMACVVFILTVFVVALKGREHFYRYRRRRQREVELVEMARRPFASIFLEIENNAPPDLIATTKFKPSTSVGLATEPLKDSKAALATIIMQLPLVDGEVPIGQSRITFATALVNQKSKKTDSHQPIPENREPPTPRETPRGQTQDERPNTARDIELTCDETSPDGEYAYDNPVVSMT</sequence>
<dbReference type="InterPro" id="IPR035914">
    <property type="entry name" value="Sperma_CUB_dom_sf"/>
</dbReference>
<comment type="caution">
    <text evidence="12">Lacks conserved residue(s) required for the propagation of feature annotation.</text>
</comment>
<keyword evidence="7 14" id="KW-1133">Transmembrane helix</keyword>
<evidence type="ECO:0000256" key="10">
    <source>
        <dbReference type="ARBA" id="ARBA00023180"/>
    </source>
</evidence>
<reference evidence="17" key="1">
    <citation type="submission" date="2021-10" db="EMBL/GenBank/DDBJ databases">
        <title>Tropical sea cucumber genome reveals ecological adaptation and Cuvierian tubules defense mechanism.</title>
        <authorList>
            <person name="Chen T."/>
        </authorList>
    </citation>
    <scope>NUCLEOTIDE SEQUENCE</scope>
    <source>
        <strain evidence="17">Nanhai2018</strain>
        <tissue evidence="17">Muscle</tissue>
    </source>
</reference>
<evidence type="ECO:0000259" key="16">
    <source>
        <dbReference type="PROSITE" id="PS50026"/>
    </source>
</evidence>